<dbReference type="SUPFAM" id="SSF50447">
    <property type="entry name" value="Translation proteins"/>
    <property type="match status" value="1"/>
</dbReference>
<name>A0ABV0CIW9_9NEIS</name>
<dbReference type="CDD" id="cd00673">
    <property type="entry name" value="AlaRS_core"/>
    <property type="match status" value="1"/>
</dbReference>
<dbReference type="Gene3D" id="3.30.54.20">
    <property type="match status" value="1"/>
</dbReference>
<comment type="subcellular location">
    <subcellularLocation>
        <location evidence="11">Cytoplasm</location>
    </subcellularLocation>
</comment>
<dbReference type="InterPro" id="IPR018165">
    <property type="entry name" value="Ala-tRNA-synth_IIc_core"/>
</dbReference>
<evidence type="ECO:0000256" key="10">
    <source>
        <dbReference type="ARBA" id="ARBA00023146"/>
    </source>
</evidence>
<dbReference type="PRINTS" id="PR00980">
    <property type="entry name" value="TRNASYNTHALA"/>
</dbReference>
<dbReference type="InterPro" id="IPR003156">
    <property type="entry name" value="DHHA1_dom"/>
</dbReference>
<evidence type="ECO:0000256" key="7">
    <source>
        <dbReference type="ARBA" id="ARBA00022840"/>
    </source>
</evidence>
<comment type="caution">
    <text evidence="14">The sequence shown here is derived from an EMBL/GenBank/DDBJ whole genome shotgun (WGS) entry which is preliminary data.</text>
</comment>
<dbReference type="Gene3D" id="3.30.980.10">
    <property type="entry name" value="Threonyl-trna Synthetase, Chain A, domain 2"/>
    <property type="match status" value="1"/>
</dbReference>
<dbReference type="Pfam" id="PF02272">
    <property type="entry name" value="DHHA1"/>
    <property type="match status" value="1"/>
</dbReference>
<keyword evidence="2 11" id="KW-0820">tRNA-binding</keyword>
<keyword evidence="6 11" id="KW-0862">Zinc</keyword>
<dbReference type="SUPFAM" id="SSF55681">
    <property type="entry name" value="Class II aaRS and biotin synthetases"/>
    <property type="match status" value="1"/>
</dbReference>
<dbReference type="GO" id="GO:0004813">
    <property type="term" value="F:alanine-tRNA ligase activity"/>
    <property type="evidence" value="ECO:0007669"/>
    <property type="project" value="UniProtKB-EC"/>
</dbReference>
<feature type="domain" description="Alanyl-transfer RNA synthetases family profile" evidence="13">
    <location>
        <begin position="1"/>
        <end position="796"/>
    </location>
</feature>
<dbReference type="PANTHER" id="PTHR11777">
    <property type="entry name" value="ALANYL-TRNA SYNTHETASE"/>
    <property type="match status" value="1"/>
</dbReference>
<reference evidence="14 15" key="1">
    <citation type="submission" date="2023-12" db="EMBL/GenBank/DDBJ databases">
        <title>Chromobacterium sp. strain TRC.1.1.SA producing antimicrobial pigment.</title>
        <authorList>
            <person name="Verma N."/>
            <person name="Choksket S."/>
            <person name="Pinnaka A.K."/>
            <person name="Korpole S."/>
        </authorList>
    </citation>
    <scope>NUCLEOTIDE SEQUENCE [LARGE SCALE GENOMIC DNA]</scope>
    <source>
        <strain evidence="14 15">TRC1.1.SA</strain>
    </source>
</reference>
<keyword evidence="7 11" id="KW-0067">ATP-binding</keyword>
<gene>
    <name evidence="11 14" type="primary">alaS</name>
    <name evidence="14" type="ORF">VA599_10220</name>
</gene>
<proteinExistence type="inferred from homology"/>
<organism evidence="14 15">
    <name type="scientific">Chromobacterium indicum</name>
    <dbReference type="NCBI Taxonomy" id="3110228"/>
    <lineage>
        <taxon>Bacteria</taxon>
        <taxon>Pseudomonadati</taxon>
        <taxon>Pseudomonadota</taxon>
        <taxon>Betaproteobacteria</taxon>
        <taxon>Neisseriales</taxon>
        <taxon>Chromobacteriaceae</taxon>
        <taxon>Chromobacterium</taxon>
    </lineage>
</organism>
<dbReference type="InterPro" id="IPR009000">
    <property type="entry name" value="Transl_B-barrel_sf"/>
</dbReference>
<dbReference type="SMART" id="SM00863">
    <property type="entry name" value="tRNA_SAD"/>
    <property type="match status" value="1"/>
</dbReference>
<comment type="similarity">
    <text evidence="1 11">Belongs to the class-II aminoacyl-tRNA synthetase family.</text>
</comment>
<comment type="function">
    <text evidence="11">Catalyzes the attachment of alanine to tRNA(Ala) in a two-step reaction: alanine is first activated by ATP to form Ala-AMP and then transferred to the acceptor end of tRNA(Ala). Also edits incorrectly charged Ser-tRNA(Ala) and Gly-tRNA(Ala) via its editing domain.</text>
</comment>
<dbReference type="SUPFAM" id="SSF101353">
    <property type="entry name" value="Putative anticodon-binding domain of alanyl-tRNA synthetase (AlaRS)"/>
    <property type="match status" value="1"/>
</dbReference>
<feature type="binding site" evidence="11">
    <location>
        <position position="655"/>
    </location>
    <ligand>
        <name>Zn(2+)</name>
        <dbReference type="ChEBI" id="CHEBI:29105"/>
    </ligand>
</feature>
<dbReference type="Proteomes" id="UP001405405">
    <property type="component" value="Unassembled WGS sequence"/>
</dbReference>
<evidence type="ECO:0000259" key="13">
    <source>
        <dbReference type="PROSITE" id="PS50860"/>
    </source>
</evidence>
<comment type="catalytic activity">
    <reaction evidence="11">
        <text>tRNA(Ala) + L-alanine + ATP = L-alanyl-tRNA(Ala) + AMP + diphosphate</text>
        <dbReference type="Rhea" id="RHEA:12540"/>
        <dbReference type="Rhea" id="RHEA-COMP:9657"/>
        <dbReference type="Rhea" id="RHEA-COMP:9923"/>
        <dbReference type="ChEBI" id="CHEBI:30616"/>
        <dbReference type="ChEBI" id="CHEBI:33019"/>
        <dbReference type="ChEBI" id="CHEBI:57972"/>
        <dbReference type="ChEBI" id="CHEBI:78442"/>
        <dbReference type="ChEBI" id="CHEBI:78497"/>
        <dbReference type="ChEBI" id="CHEBI:456215"/>
        <dbReference type="EC" id="6.1.1.7"/>
    </reaction>
</comment>
<evidence type="ECO:0000256" key="5">
    <source>
        <dbReference type="ARBA" id="ARBA00022741"/>
    </source>
</evidence>
<accession>A0ABV0CIW9</accession>
<dbReference type="InterPro" id="IPR002318">
    <property type="entry name" value="Ala-tRNA-lgiase_IIc"/>
</dbReference>
<dbReference type="InterPro" id="IPR018162">
    <property type="entry name" value="Ala-tRNA-ligase_IIc_anticod-bd"/>
</dbReference>
<sequence length="963" mass="103622">MKTSEIRKKFLDFFASKGHQVVPSSSLIPGNDPTLMFTVAGMVQFKDVFLGFEKRDYTRATTSQKCLRAGGKHNDLENVGYTARHHTFFEMLGNFSFGDYFKRDAITFAWEFLTGEQWLALPKDKLMVTVYATDDEAYDIWHKTVGVPADKIVRIGDNKGAPYASDNFWTMGDTGPCGPCTEIFFDHGPSVAGGPPGSPDEDGDRFMEIWNNVFMQFNRDDAGTLHPLPKPSVDTGMGLERLSTVLQHVKSNYETDALACLVRAAARETGVAYSQDVPSLKVIADHIRACSFMVADGILPSNEGRGYVLRRIARRAIRHGYKLGQKGLFFHKIVADLVAEMGEAYPDLREKQAHIEDAIRAEEIKFAETLDSGMRILEDTIARLAFFKLVRENNWRFTSSGSTIGGKHTAFGSFVTSTSGSTHHVSVFSFTDDDNEARKTYSEHKGEFNYLVEGSRTLADVAFDGTIKIASETLDGDTIFKLYDTFGFPVDLTADICRERGIHADLEGFERAMEAQRERGRAGSNFKMSGKIAYDGDDTRFHGYDKSSVDAKVLALYKGTEAVDSLSAGDEGIVVLDHTAFYAEGGGQVGDVGEISAAGGIAALFDVADTQKIQGAAFGHKGKLARGELKVGDAVTATIDLHQRQASARNHSATHLLHAALRHVLGSHVAQKGSLVNPERTRFDFAHGEAVSAEQIAELERVVNHVIAANYEVKAELMSMEDAQKSGAMMLFGEKYGDEVRVLTMGDFSAELCGGTHVKRTGDIGLFKIVAEGGVAAGVRRIEAVTGEGALAHIQAQDALIKEAAGALKAQTSDEVLAKITALQDNAKALEKELAKLKGQLASSAGDSLSEAAADVNGVKVLAAELPGADNTALRETLDKLKDKLGTAAIVLAAKGDGKVALVAGVTADLTGKLKAGELVNFVAQQVGGKGGGRPDMAQAGGTQPENLDAALKGVQGWVAGKL</sequence>
<evidence type="ECO:0000256" key="6">
    <source>
        <dbReference type="ARBA" id="ARBA00022833"/>
    </source>
</evidence>
<evidence type="ECO:0000256" key="1">
    <source>
        <dbReference type="ARBA" id="ARBA00008226"/>
    </source>
</evidence>
<evidence type="ECO:0000256" key="4">
    <source>
        <dbReference type="ARBA" id="ARBA00022723"/>
    </source>
</evidence>
<dbReference type="Pfam" id="PF07973">
    <property type="entry name" value="tRNA_SAD"/>
    <property type="match status" value="1"/>
</dbReference>
<comment type="domain">
    <text evidence="11">Consists of three domains; the N-terminal catalytic domain, the editing domain and the C-terminal C-Ala domain. The editing domain removes incorrectly charged amino acids, while the C-Ala domain, along with tRNA(Ala), serves as a bridge to cooperatively bring together the editing and aminoacylation centers thus stimulating deacylation of misacylated tRNAs.</text>
</comment>
<dbReference type="PROSITE" id="PS50860">
    <property type="entry name" value="AA_TRNA_LIGASE_II_ALA"/>
    <property type="match status" value="1"/>
</dbReference>
<evidence type="ECO:0000256" key="3">
    <source>
        <dbReference type="ARBA" id="ARBA00022598"/>
    </source>
</evidence>
<dbReference type="Pfam" id="PF01411">
    <property type="entry name" value="tRNA-synt_2c"/>
    <property type="match status" value="2"/>
</dbReference>
<dbReference type="Gene3D" id="2.40.30.130">
    <property type="match status" value="1"/>
</dbReference>
<evidence type="ECO:0000256" key="11">
    <source>
        <dbReference type="HAMAP-Rule" id="MF_00036"/>
    </source>
</evidence>
<dbReference type="SUPFAM" id="SSF55186">
    <property type="entry name" value="ThrRS/AlaRS common domain"/>
    <property type="match status" value="1"/>
</dbReference>
<feature type="binding site" evidence="11">
    <location>
        <position position="651"/>
    </location>
    <ligand>
        <name>Zn(2+)</name>
        <dbReference type="ChEBI" id="CHEBI:29105"/>
    </ligand>
</feature>
<keyword evidence="5 11" id="KW-0547">Nucleotide-binding</keyword>
<dbReference type="EC" id="6.1.1.7" evidence="11"/>
<dbReference type="PANTHER" id="PTHR11777:SF9">
    <property type="entry name" value="ALANINE--TRNA LIGASE, CYTOPLASMIC"/>
    <property type="match status" value="1"/>
</dbReference>
<dbReference type="InterPro" id="IPR012947">
    <property type="entry name" value="tRNA_SAD"/>
</dbReference>
<keyword evidence="8 11" id="KW-0694">RNA-binding</keyword>
<dbReference type="InterPro" id="IPR050058">
    <property type="entry name" value="Ala-tRNA_ligase"/>
</dbReference>
<dbReference type="Gene3D" id="3.10.310.40">
    <property type="match status" value="1"/>
</dbReference>
<evidence type="ECO:0000313" key="14">
    <source>
        <dbReference type="EMBL" id="MEN7431126.1"/>
    </source>
</evidence>
<evidence type="ECO:0000256" key="12">
    <source>
        <dbReference type="SAM" id="Coils"/>
    </source>
</evidence>
<keyword evidence="15" id="KW-1185">Reference proteome</keyword>
<evidence type="ECO:0000313" key="15">
    <source>
        <dbReference type="Proteomes" id="UP001405405"/>
    </source>
</evidence>
<keyword evidence="12" id="KW-0175">Coiled coil</keyword>
<feature type="binding site" evidence="11">
    <location>
        <position position="757"/>
    </location>
    <ligand>
        <name>Zn(2+)</name>
        <dbReference type="ChEBI" id="CHEBI:29105"/>
    </ligand>
</feature>
<dbReference type="Gene3D" id="3.30.930.10">
    <property type="entry name" value="Bira Bifunctional Protein, Domain 2"/>
    <property type="match status" value="1"/>
</dbReference>
<evidence type="ECO:0000256" key="9">
    <source>
        <dbReference type="ARBA" id="ARBA00022917"/>
    </source>
</evidence>
<protein>
    <recommendedName>
        <fullName evidence="11">Alanine--tRNA ligase</fullName>
        <ecNumber evidence="11">6.1.1.7</ecNumber>
    </recommendedName>
    <alternativeName>
        <fullName evidence="11">Alanyl-tRNA synthetase</fullName>
        <shortName evidence="11">AlaRS</shortName>
    </alternativeName>
</protein>
<dbReference type="RefSeq" id="WP_346788477.1">
    <property type="nucleotide sequence ID" value="NZ_JAYFSJ010000006.1"/>
</dbReference>
<dbReference type="InterPro" id="IPR018163">
    <property type="entry name" value="Thr/Ala-tRNA-synth_IIc_edit"/>
</dbReference>
<feature type="binding site" evidence="11">
    <location>
        <position position="753"/>
    </location>
    <ligand>
        <name>Zn(2+)</name>
        <dbReference type="ChEBI" id="CHEBI:29105"/>
    </ligand>
</feature>
<dbReference type="InterPro" id="IPR018164">
    <property type="entry name" value="Ala-tRNA-synth_IIc_N"/>
</dbReference>
<evidence type="ECO:0000256" key="8">
    <source>
        <dbReference type="ARBA" id="ARBA00022884"/>
    </source>
</evidence>
<evidence type="ECO:0000256" key="2">
    <source>
        <dbReference type="ARBA" id="ARBA00022555"/>
    </source>
</evidence>
<keyword evidence="10 11" id="KW-0030">Aminoacyl-tRNA synthetase</keyword>
<dbReference type="NCBIfam" id="TIGR00344">
    <property type="entry name" value="alaS"/>
    <property type="match status" value="2"/>
</dbReference>
<dbReference type="Gene3D" id="6.10.250.550">
    <property type="match status" value="1"/>
</dbReference>
<comment type="cofactor">
    <cofactor evidence="11">
        <name>Zn(2+)</name>
        <dbReference type="ChEBI" id="CHEBI:29105"/>
    </cofactor>
    <text evidence="11">Binds 1 zinc ion per subunit.</text>
</comment>
<dbReference type="EMBL" id="JAYFSJ010000006">
    <property type="protein sequence ID" value="MEN7431126.1"/>
    <property type="molecule type" value="Genomic_DNA"/>
</dbReference>
<dbReference type="InterPro" id="IPR023033">
    <property type="entry name" value="Ala_tRNA_ligase_euk/bac"/>
</dbReference>
<dbReference type="InterPro" id="IPR045864">
    <property type="entry name" value="aa-tRNA-synth_II/BPL/LPL"/>
</dbReference>
<dbReference type="HAMAP" id="MF_00036_B">
    <property type="entry name" value="Ala_tRNA_synth_B"/>
    <property type="match status" value="1"/>
</dbReference>
<keyword evidence="9 11" id="KW-0648">Protein biosynthesis</keyword>
<keyword evidence="4 11" id="KW-0479">Metal-binding</keyword>
<keyword evidence="11" id="KW-0963">Cytoplasm</keyword>
<keyword evidence="3 11" id="KW-0436">Ligase</keyword>
<feature type="coiled-coil region" evidence="12">
    <location>
        <begin position="813"/>
        <end position="847"/>
    </location>
</feature>